<gene>
    <name evidence="2" type="ORF">OG2516_07962</name>
</gene>
<dbReference type="InterPro" id="IPR009003">
    <property type="entry name" value="Peptidase_S1_PA"/>
</dbReference>
<dbReference type="AlphaFoldDB" id="Q2CI62"/>
<proteinExistence type="predicted"/>
<dbReference type="HOGENOM" id="CLU_602480_0_0_5"/>
<dbReference type="SUPFAM" id="SSF50494">
    <property type="entry name" value="Trypsin-like serine proteases"/>
    <property type="match status" value="1"/>
</dbReference>
<organism evidence="2 3">
    <name type="scientific">Oceanicola granulosus (strain ATCC BAA-861 / DSM 15982 / KCTC 12143 / HTCC2516)</name>
    <dbReference type="NCBI Taxonomy" id="314256"/>
    <lineage>
        <taxon>Bacteria</taxon>
        <taxon>Pseudomonadati</taxon>
        <taxon>Pseudomonadota</taxon>
        <taxon>Alphaproteobacteria</taxon>
        <taxon>Rhodobacterales</taxon>
        <taxon>Roseobacteraceae</taxon>
        <taxon>Oceanicola</taxon>
    </lineage>
</organism>
<dbReference type="RefSeq" id="WP_007255117.1">
    <property type="nucleotide sequence ID" value="NZ_CH724107.1"/>
</dbReference>
<evidence type="ECO:0000256" key="1">
    <source>
        <dbReference type="SAM" id="SignalP"/>
    </source>
</evidence>
<evidence type="ECO:0000313" key="2">
    <source>
        <dbReference type="EMBL" id="EAR52396.1"/>
    </source>
</evidence>
<dbReference type="STRING" id="314256.OG2516_07962"/>
<protein>
    <recommendedName>
        <fullName evidence="4">Peptidoglycan binding-like domain-containing protein</fullName>
    </recommendedName>
</protein>
<feature type="signal peptide" evidence="1">
    <location>
        <begin position="1"/>
        <end position="22"/>
    </location>
</feature>
<dbReference type="Proteomes" id="UP000003635">
    <property type="component" value="Unassembled WGS sequence"/>
</dbReference>
<evidence type="ECO:0008006" key="4">
    <source>
        <dbReference type="Google" id="ProtNLM"/>
    </source>
</evidence>
<reference evidence="2 3" key="1">
    <citation type="journal article" date="2010" name="J. Bacteriol.">
        <title>Genome sequences of Oceanicola granulosus HTCC2516(T) and Oceanicola batsensis HTCC2597(TDelta).</title>
        <authorList>
            <person name="Thrash J.C."/>
            <person name="Cho J.C."/>
            <person name="Vergin K.L."/>
            <person name="Giovannoni S.J."/>
        </authorList>
    </citation>
    <scope>NUCLEOTIDE SEQUENCE [LARGE SCALE GENOMIC DNA]</scope>
    <source>
        <strain evidence="3">ATCC BAA-861 / DSM 15982 / KCTC 12143 / HTCC2516</strain>
    </source>
</reference>
<sequence length="454" mass="49825">MTLLFRCLSALVLLLLPLTASAQQVNLRGPFNANAMSSQDIRFLQGVLALTEDYDGLMNGRFNDRTRQALDAYMRRELGLDRYSFADMRPLLEQFIESEGPIGWKTVEWIEDEMSLVLPAGLLTEGSTQNNDAAAVLEGPDTSLRVAFTDQGFDKMRDQHDRLLSNTASSPEAYTLRRDDRWVTAILHERDNQYVYLRSDRIDGIYQTVRLRVDPPEQHRLQMIASSIARGPGMPFSVTEGGVLWQIINGSPEPAPVEPEPRPRVGPAVGSGVYINSTDILTGARLLDYCPEPRLGERRLRRVAVNDELGLMLLSNGPRSEAWAPIGSERLNHGARMRMLVPGANDSLTERPAQVLTRGNDWLAPGQARLEVQSVPGSVGAALADDRGHLVGLTLSGREIEGPDVGNGREIVIGAEAIGGFLSSAGVLYEPRFSGFSRTAPAPLQEALVSIQCD</sequence>
<keyword evidence="1" id="KW-0732">Signal</keyword>
<evidence type="ECO:0000313" key="3">
    <source>
        <dbReference type="Proteomes" id="UP000003635"/>
    </source>
</evidence>
<dbReference type="EMBL" id="AAOT01000004">
    <property type="protein sequence ID" value="EAR52396.1"/>
    <property type="molecule type" value="Genomic_DNA"/>
</dbReference>
<name>Q2CI62_OCEGH</name>
<comment type="caution">
    <text evidence="2">The sequence shown here is derived from an EMBL/GenBank/DDBJ whole genome shotgun (WGS) entry which is preliminary data.</text>
</comment>
<keyword evidence="3" id="KW-1185">Reference proteome</keyword>
<dbReference type="eggNOG" id="COG0265">
    <property type="taxonomic scope" value="Bacteria"/>
</dbReference>
<accession>Q2CI62</accession>
<feature type="chain" id="PRO_5004207533" description="Peptidoglycan binding-like domain-containing protein" evidence="1">
    <location>
        <begin position="23"/>
        <end position="454"/>
    </location>
</feature>
<dbReference type="OrthoDB" id="1522627at2"/>